<dbReference type="Gene3D" id="1.10.260.40">
    <property type="entry name" value="lambda repressor-like DNA-binding domains"/>
    <property type="match status" value="1"/>
</dbReference>
<gene>
    <name evidence="3" type="primary">higA</name>
    <name evidence="3" type="ORF">MOMUL_22880</name>
</gene>
<dbReference type="PROSITE" id="PS50943">
    <property type="entry name" value="HTH_CROC1"/>
    <property type="match status" value="1"/>
</dbReference>
<dbReference type="SMART" id="SM00530">
    <property type="entry name" value="HTH_XRE"/>
    <property type="match status" value="1"/>
</dbReference>
<comment type="caution">
    <text evidence="3">The sequence shown here is derived from an EMBL/GenBank/DDBJ whole genome shotgun (WGS) entry which is preliminary data.</text>
</comment>
<keyword evidence="1" id="KW-0238">DNA-binding</keyword>
<dbReference type="RefSeq" id="WP_062284980.1">
    <property type="nucleotide sequence ID" value="NZ_LTBC01000010.1"/>
</dbReference>
<dbReference type="AlphaFoldDB" id="A0A151AV79"/>
<dbReference type="GO" id="GO:0003677">
    <property type="term" value="F:DNA binding"/>
    <property type="evidence" value="ECO:0007669"/>
    <property type="project" value="UniProtKB-KW"/>
</dbReference>
<reference evidence="3 4" key="1">
    <citation type="submission" date="2016-02" db="EMBL/GenBank/DDBJ databases">
        <title>Genome sequence of Moorella mulderi DSM 14980.</title>
        <authorList>
            <person name="Poehlein A."/>
            <person name="Daniel R."/>
        </authorList>
    </citation>
    <scope>NUCLEOTIDE SEQUENCE [LARGE SCALE GENOMIC DNA]</scope>
    <source>
        <strain evidence="3 4">DSM 14980</strain>
    </source>
</reference>
<name>A0A151AV79_9FIRM</name>
<dbReference type="CDD" id="cd00093">
    <property type="entry name" value="HTH_XRE"/>
    <property type="match status" value="1"/>
</dbReference>
<evidence type="ECO:0000259" key="2">
    <source>
        <dbReference type="PROSITE" id="PS50943"/>
    </source>
</evidence>
<evidence type="ECO:0000313" key="4">
    <source>
        <dbReference type="Proteomes" id="UP000075670"/>
    </source>
</evidence>
<sequence length="89" mass="10328">MKWEEFKNKLMKEPAFCQAYDDLEPEYQLVKSIIEQRKLKGISQAELARKVGTRQSAIARLESGTYNPSLRFLKKVARALDAKIEIKLK</sequence>
<dbReference type="Pfam" id="PF01381">
    <property type="entry name" value="HTH_3"/>
    <property type="match status" value="1"/>
</dbReference>
<dbReference type="SUPFAM" id="SSF47413">
    <property type="entry name" value="lambda repressor-like DNA-binding domains"/>
    <property type="match status" value="1"/>
</dbReference>
<feature type="domain" description="HTH cro/C1-type" evidence="2">
    <location>
        <begin position="33"/>
        <end position="87"/>
    </location>
</feature>
<organism evidence="3 4">
    <name type="scientific">Moorella mulderi DSM 14980</name>
    <dbReference type="NCBI Taxonomy" id="1122241"/>
    <lineage>
        <taxon>Bacteria</taxon>
        <taxon>Bacillati</taxon>
        <taxon>Bacillota</taxon>
        <taxon>Clostridia</taxon>
        <taxon>Neomoorellales</taxon>
        <taxon>Neomoorellaceae</taxon>
        <taxon>Neomoorella</taxon>
    </lineage>
</organism>
<dbReference type="OrthoDB" id="428540at2"/>
<evidence type="ECO:0000256" key="1">
    <source>
        <dbReference type="ARBA" id="ARBA00023125"/>
    </source>
</evidence>
<keyword evidence="4" id="KW-1185">Reference proteome</keyword>
<dbReference type="PANTHER" id="PTHR46558:SF4">
    <property type="entry name" value="DNA-BIDING PHAGE PROTEIN"/>
    <property type="match status" value="1"/>
</dbReference>
<evidence type="ECO:0000313" key="3">
    <source>
        <dbReference type="EMBL" id="KYH31548.1"/>
    </source>
</evidence>
<dbReference type="EMBL" id="LTBC01000010">
    <property type="protein sequence ID" value="KYH31548.1"/>
    <property type="molecule type" value="Genomic_DNA"/>
</dbReference>
<dbReference type="Proteomes" id="UP000075670">
    <property type="component" value="Unassembled WGS sequence"/>
</dbReference>
<dbReference type="PANTHER" id="PTHR46558">
    <property type="entry name" value="TRACRIPTIONAL REGULATORY PROTEIN-RELATED-RELATED"/>
    <property type="match status" value="1"/>
</dbReference>
<accession>A0A151AV79</accession>
<protein>
    <submittedName>
        <fullName evidence="3">Antitoxin HigA</fullName>
    </submittedName>
</protein>
<dbReference type="InterPro" id="IPR010982">
    <property type="entry name" value="Lambda_DNA-bd_dom_sf"/>
</dbReference>
<dbReference type="PATRIC" id="fig|1122241.3.peg.2432"/>
<proteinExistence type="predicted"/>
<dbReference type="InterPro" id="IPR001387">
    <property type="entry name" value="Cro/C1-type_HTH"/>
</dbReference>